<dbReference type="STRING" id="1034943.BN59_02567"/>
<dbReference type="InterPro" id="IPR036714">
    <property type="entry name" value="SDH_sf"/>
</dbReference>
<evidence type="ECO:0000256" key="1">
    <source>
        <dbReference type="ARBA" id="ARBA00004496"/>
    </source>
</evidence>
<dbReference type="SUPFAM" id="SSF109910">
    <property type="entry name" value="YgfY-like"/>
    <property type="match status" value="1"/>
</dbReference>
<dbReference type="Gene3D" id="1.10.150.250">
    <property type="entry name" value="Flavinator of succinate dehydrogenase"/>
    <property type="match status" value="1"/>
</dbReference>
<sequence length="84" mass="9793">MINSLRKAKLLWHCRRGMLELDLILLRFAENNLDSMTEAQIDAFEELLSCIDPELYNWLMGYSTPTDKELVEIVEFITAKDSAR</sequence>
<dbReference type="GO" id="GO:0006105">
    <property type="term" value="P:succinate metabolic process"/>
    <property type="evidence" value="ECO:0007669"/>
    <property type="project" value="TreeGrafter"/>
</dbReference>
<keyword evidence="5" id="KW-0143">Chaperone</keyword>
<dbReference type="eggNOG" id="COG2938">
    <property type="taxonomic scope" value="Bacteria"/>
</dbReference>
<evidence type="ECO:0000256" key="2">
    <source>
        <dbReference type="ARBA" id="ARBA00008571"/>
    </source>
</evidence>
<dbReference type="AlphaFoldDB" id="A0A078KYW4"/>
<evidence type="ECO:0000256" key="5">
    <source>
        <dbReference type="ARBA" id="ARBA00023186"/>
    </source>
</evidence>
<proteinExistence type="inferred from homology"/>
<gene>
    <name evidence="6" type="primary">cptB</name>
    <name evidence="6" type="ORF">BN59_02567</name>
</gene>
<dbReference type="Pfam" id="PF03937">
    <property type="entry name" value="Sdh5"/>
    <property type="match status" value="1"/>
</dbReference>
<dbReference type="InterPro" id="IPR005631">
    <property type="entry name" value="SDH"/>
</dbReference>
<name>A0A078KYW4_9GAMM</name>
<keyword evidence="4" id="KW-0963">Cytoplasm</keyword>
<dbReference type="PANTHER" id="PTHR39585">
    <property type="entry name" value="FAD ASSEMBLY FACTOR SDHE"/>
    <property type="match status" value="1"/>
</dbReference>
<accession>A0A078KYW4</accession>
<protein>
    <recommendedName>
        <fullName evidence="3">FAD assembly factor SdhE</fullName>
    </recommendedName>
</protein>
<dbReference type="GO" id="GO:0005737">
    <property type="term" value="C:cytoplasm"/>
    <property type="evidence" value="ECO:0007669"/>
    <property type="project" value="UniProtKB-SubCell"/>
</dbReference>
<reference evidence="6 7" key="1">
    <citation type="submission" date="2014-06" db="EMBL/GenBank/DDBJ databases">
        <authorList>
            <person name="Urmite Genomes Urmite Genomes"/>
        </authorList>
    </citation>
    <scope>NUCLEOTIDE SEQUENCE [LARGE SCALE GENOMIC DNA]</scope>
</reference>
<evidence type="ECO:0000313" key="7">
    <source>
        <dbReference type="Proteomes" id="UP000044071"/>
    </source>
</evidence>
<keyword evidence="7" id="KW-1185">Reference proteome</keyword>
<organism evidence="6 7">
    <name type="scientific">Legionella massiliensis</name>
    <dbReference type="NCBI Taxonomy" id="1034943"/>
    <lineage>
        <taxon>Bacteria</taxon>
        <taxon>Pseudomonadati</taxon>
        <taxon>Pseudomonadota</taxon>
        <taxon>Gammaproteobacteria</taxon>
        <taxon>Legionellales</taxon>
        <taxon>Legionellaceae</taxon>
        <taxon>Legionella</taxon>
    </lineage>
</organism>
<dbReference type="EMBL" id="CCSB01000003">
    <property type="protein sequence ID" value="CDZ78257.1"/>
    <property type="molecule type" value="Genomic_DNA"/>
</dbReference>
<evidence type="ECO:0000256" key="4">
    <source>
        <dbReference type="ARBA" id="ARBA00022490"/>
    </source>
</evidence>
<comment type="subcellular location">
    <subcellularLocation>
        <location evidence="1">Cytoplasm</location>
    </subcellularLocation>
</comment>
<dbReference type="PANTHER" id="PTHR39585:SF1">
    <property type="entry name" value="FAD ASSEMBLY FACTOR SDHE"/>
    <property type="match status" value="1"/>
</dbReference>
<comment type="similarity">
    <text evidence="2">Belongs to the SdhE FAD assembly factor family.</text>
</comment>
<dbReference type="Proteomes" id="UP000044071">
    <property type="component" value="Unassembled WGS sequence"/>
</dbReference>
<evidence type="ECO:0000256" key="3">
    <source>
        <dbReference type="ARBA" id="ARBA00019418"/>
    </source>
</evidence>
<evidence type="ECO:0000313" key="6">
    <source>
        <dbReference type="EMBL" id="CDZ78257.1"/>
    </source>
</evidence>
<dbReference type="OrthoDB" id="9180899at2"/>
<dbReference type="InterPro" id="IPR050531">
    <property type="entry name" value="SdhE_FAD_assembly_factor"/>
</dbReference>